<evidence type="ECO:0000256" key="1">
    <source>
        <dbReference type="SAM" id="SignalP"/>
    </source>
</evidence>
<proteinExistence type="predicted"/>
<dbReference type="PROSITE" id="PS50846">
    <property type="entry name" value="HMA_2"/>
    <property type="match status" value="1"/>
</dbReference>
<dbReference type="EMBL" id="JAAVNE010000041">
    <property type="protein sequence ID" value="NKC33274.1"/>
    <property type="molecule type" value="Genomic_DNA"/>
</dbReference>
<protein>
    <submittedName>
        <fullName evidence="3">Mercury transporter</fullName>
    </submittedName>
</protein>
<accession>A0ABX1E7U0</accession>
<comment type="caution">
    <text evidence="3">The sequence shown here is derived from an EMBL/GenBank/DDBJ whole genome shotgun (WGS) entry which is preliminary data.</text>
</comment>
<keyword evidence="1" id="KW-0732">Signal</keyword>
<evidence type="ECO:0000313" key="4">
    <source>
        <dbReference type="Proteomes" id="UP000787635"/>
    </source>
</evidence>
<dbReference type="Pfam" id="PF00403">
    <property type="entry name" value="HMA"/>
    <property type="match status" value="1"/>
</dbReference>
<gene>
    <name evidence="3" type="ORF">HEQ75_20600</name>
</gene>
<dbReference type="InterPro" id="IPR036163">
    <property type="entry name" value="HMA_dom_sf"/>
</dbReference>
<name>A0ABX1E7U0_9PROT</name>
<feature type="signal peptide" evidence="1">
    <location>
        <begin position="1"/>
        <end position="23"/>
    </location>
</feature>
<dbReference type="InterPro" id="IPR006121">
    <property type="entry name" value="HMA_dom"/>
</dbReference>
<keyword evidence="4" id="KW-1185">Reference proteome</keyword>
<organism evidence="3 4">
    <name type="scientific">Falsiroseomonas selenitidurans</name>
    <dbReference type="NCBI Taxonomy" id="2716335"/>
    <lineage>
        <taxon>Bacteria</taxon>
        <taxon>Pseudomonadati</taxon>
        <taxon>Pseudomonadota</taxon>
        <taxon>Alphaproteobacteria</taxon>
        <taxon>Acetobacterales</taxon>
        <taxon>Roseomonadaceae</taxon>
        <taxon>Falsiroseomonas</taxon>
    </lineage>
</organism>
<dbReference type="Gene3D" id="3.30.70.100">
    <property type="match status" value="1"/>
</dbReference>
<evidence type="ECO:0000259" key="2">
    <source>
        <dbReference type="PROSITE" id="PS50846"/>
    </source>
</evidence>
<feature type="domain" description="HMA" evidence="2">
    <location>
        <begin position="26"/>
        <end position="94"/>
    </location>
</feature>
<dbReference type="Proteomes" id="UP000787635">
    <property type="component" value="Unassembled WGS sequence"/>
</dbReference>
<dbReference type="CDD" id="cd00371">
    <property type="entry name" value="HMA"/>
    <property type="match status" value="1"/>
</dbReference>
<feature type="chain" id="PRO_5046521750" evidence="1">
    <location>
        <begin position="24"/>
        <end position="97"/>
    </location>
</feature>
<sequence>MKLITRLAAALGLVLATGATAFAAEQTATLEVQNISCVTCAPIVRRTLTRMPGVSRVTVAEHSGTATATVTFDTTRTNIAALVQATTNAGFPSRAVQ</sequence>
<evidence type="ECO:0000313" key="3">
    <source>
        <dbReference type="EMBL" id="NKC33274.1"/>
    </source>
</evidence>
<dbReference type="SUPFAM" id="SSF55008">
    <property type="entry name" value="HMA, heavy metal-associated domain"/>
    <property type="match status" value="1"/>
</dbReference>
<dbReference type="RefSeq" id="WP_168033999.1">
    <property type="nucleotide sequence ID" value="NZ_JAAVNE010000041.1"/>
</dbReference>
<reference evidence="3 4" key="1">
    <citation type="submission" date="2020-03" db="EMBL/GenBank/DDBJ databases">
        <title>Roseomonas selenitidurans sp. nov. isolated from urban soil.</title>
        <authorList>
            <person name="Liu H."/>
        </authorList>
    </citation>
    <scope>NUCLEOTIDE SEQUENCE [LARGE SCALE GENOMIC DNA]</scope>
    <source>
        <strain evidence="3 4">BU-1</strain>
    </source>
</reference>